<evidence type="ECO:0000313" key="4">
    <source>
        <dbReference type="Proteomes" id="UP000310032"/>
    </source>
</evidence>
<dbReference type="EMBL" id="SRYM01000007">
    <property type="protein sequence ID" value="TGY61215.1"/>
    <property type="molecule type" value="Genomic_DNA"/>
</dbReference>
<accession>A0A3L7ZSP1</accession>
<dbReference type="EMBL" id="RAYI01000002">
    <property type="protein sequence ID" value="RLT74895.1"/>
    <property type="molecule type" value="Genomic_DNA"/>
</dbReference>
<evidence type="ECO:0000313" key="1">
    <source>
        <dbReference type="EMBL" id="RLT74895.1"/>
    </source>
</evidence>
<proteinExistence type="predicted"/>
<organism evidence="1 3">
    <name type="scientific">Parabacteroides distasonis</name>
    <dbReference type="NCBI Taxonomy" id="823"/>
    <lineage>
        <taxon>Bacteria</taxon>
        <taxon>Pseudomonadati</taxon>
        <taxon>Bacteroidota</taxon>
        <taxon>Bacteroidia</taxon>
        <taxon>Bacteroidales</taxon>
        <taxon>Tannerellaceae</taxon>
        <taxon>Parabacteroides</taxon>
    </lineage>
</organism>
<sequence>MRELFMKHKENLRDLLRFGLLRTEELKNPGLYNGKLGMIILFYEYSRYSEDILYEQFADEMMDTILELPDSLPFRFADGLTGIGWGITYLLREKFIEGDIEEILSEVDEKLSNIKSYNAAYKEDYGLYSAMRMNYKKAVVKKDLVPDSSYDEGKILGQIWNSCLSLSK</sequence>
<comment type="caution">
    <text evidence="1">The sequence shown here is derived from an EMBL/GenBank/DDBJ whole genome shotgun (WGS) entry which is preliminary data.</text>
</comment>
<reference evidence="1 3" key="1">
    <citation type="submission" date="2018-09" db="EMBL/GenBank/DDBJ databases">
        <title>Murine metabolic-syndrome-specific gut microbial biobank.</title>
        <authorList>
            <person name="Liu C."/>
        </authorList>
    </citation>
    <scope>NUCLEOTIDE SEQUENCE [LARGE SCALE GENOMIC DNA]</scope>
    <source>
        <strain evidence="1 3">8-P5</strain>
    </source>
</reference>
<protein>
    <recommendedName>
        <fullName evidence="5">Lanthionine synthetase C-like protein</fullName>
    </recommendedName>
</protein>
<dbReference type="Proteomes" id="UP000310032">
    <property type="component" value="Unassembled WGS sequence"/>
</dbReference>
<dbReference type="OrthoDB" id="1092992at2"/>
<dbReference type="AlphaFoldDB" id="A0A3L7ZSP1"/>
<evidence type="ECO:0000313" key="2">
    <source>
        <dbReference type="EMBL" id="TGY61215.1"/>
    </source>
</evidence>
<dbReference type="RefSeq" id="WP_121734849.1">
    <property type="nucleotide sequence ID" value="NZ_QXXG01000006.1"/>
</dbReference>
<dbReference type="Proteomes" id="UP000278164">
    <property type="component" value="Unassembled WGS sequence"/>
</dbReference>
<evidence type="ECO:0008006" key="5">
    <source>
        <dbReference type="Google" id="ProtNLM"/>
    </source>
</evidence>
<reference evidence="2 4" key="2">
    <citation type="submission" date="2019-04" db="EMBL/GenBank/DDBJ databases">
        <title>Microbes associate with the intestines of laboratory mice.</title>
        <authorList>
            <person name="Navarre W."/>
            <person name="Wong E."/>
            <person name="Huang K."/>
            <person name="Tropini C."/>
            <person name="Ng K."/>
            <person name="Yu B."/>
        </authorList>
    </citation>
    <scope>NUCLEOTIDE SEQUENCE [LARGE SCALE GENOMIC DNA]</scope>
    <source>
        <strain evidence="2 4">NM39_I3</strain>
    </source>
</reference>
<gene>
    <name evidence="1" type="ORF">D7V78_02455</name>
    <name evidence="2" type="ORF">E5342_04020</name>
</gene>
<name>A0A3L7ZSP1_PARDI</name>
<dbReference type="SUPFAM" id="SSF158745">
    <property type="entry name" value="LanC-like"/>
    <property type="match status" value="1"/>
</dbReference>
<dbReference type="Gene3D" id="1.50.10.20">
    <property type="match status" value="1"/>
</dbReference>
<evidence type="ECO:0000313" key="3">
    <source>
        <dbReference type="Proteomes" id="UP000278164"/>
    </source>
</evidence>